<dbReference type="AlphaFoldDB" id="A0A6P8W6R5"/>
<protein>
    <submittedName>
        <fullName evidence="4">Accessory gland protein Acp29AB-like</fullName>
    </submittedName>
</protein>
<organism evidence="3 4">
    <name type="scientific">Drosophila albomicans</name>
    <name type="common">Fruit fly</name>
    <dbReference type="NCBI Taxonomy" id="7291"/>
    <lineage>
        <taxon>Eukaryota</taxon>
        <taxon>Metazoa</taxon>
        <taxon>Ecdysozoa</taxon>
        <taxon>Arthropoda</taxon>
        <taxon>Hexapoda</taxon>
        <taxon>Insecta</taxon>
        <taxon>Pterygota</taxon>
        <taxon>Neoptera</taxon>
        <taxon>Endopterygota</taxon>
        <taxon>Diptera</taxon>
        <taxon>Brachycera</taxon>
        <taxon>Muscomorpha</taxon>
        <taxon>Ephydroidea</taxon>
        <taxon>Drosophilidae</taxon>
        <taxon>Drosophila</taxon>
    </lineage>
</organism>
<keyword evidence="3" id="KW-1185">Reference proteome</keyword>
<dbReference type="PROSITE" id="PS50041">
    <property type="entry name" value="C_TYPE_LECTIN_2"/>
    <property type="match status" value="1"/>
</dbReference>
<feature type="domain" description="C-type lectin" evidence="2">
    <location>
        <begin position="117"/>
        <end position="230"/>
    </location>
</feature>
<dbReference type="PANTHER" id="PTHR22803">
    <property type="entry name" value="MANNOSE, PHOSPHOLIPASE, LECTIN RECEPTOR RELATED"/>
    <property type="match status" value="1"/>
</dbReference>
<dbReference type="InterPro" id="IPR001304">
    <property type="entry name" value="C-type_lectin-like"/>
</dbReference>
<dbReference type="SMART" id="SM00034">
    <property type="entry name" value="CLECT"/>
    <property type="match status" value="1"/>
</dbReference>
<dbReference type="OrthoDB" id="7357196at2759"/>
<dbReference type="RefSeq" id="XP_034099341.2">
    <property type="nucleotide sequence ID" value="XM_034243450.2"/>
</dbReference>
<evidence type="ECO:0000313" key="4">
    <source>
        <dbReference type="RefSeq" id="XP_034099341.2"/>
    </source>
</evidence>
<feature type="chain" id="PRO_5039466418" evidence="1">
    <location>
        <begin position="21"/>
        <end position="234"/>
    </location>
</feature>
<evidence type="ECO:0000259" key="2">
    <source>
        <dbReference type="PROSITE" id="PS50041"/>
    </source>
</evidence>
<dbReference type="Pfam" id="PF00059">
    <property type="entry name" value="Lectin_C"/>
    <property type="match status" value="1"/>
</dbReference>
<dbReference type="InterPro" id="IPR050111">
    <property type="entry name" value="C-type_lectin/snaclec_domain"/>
</dbReference>
<dbReference type="GeneID" id="117564596"/>
<dbReference type="InterPro" id="IPR016187">
    <property type="entry name" value="CTDL_fold"/>
</dbReference>
<dbReference type="SUPFAM" id="SSF56436">
    <property type="entry name" value="C-type lectin-like"/>
    <property type="match status" value="1"/>
</dbReference>
<dbReference type="InterPro" id="IPR016186">
    <property type="entry name" value="C-type_lectin-like/link_sf"/>
</dbReference>
<evidence type="ECO:0000256" key="1">
    <source>
        <dbReference type="SAM" id="SignalP"/>
    </source>
</evidence>
<dbReference type="Proteomes" id="UP000515160">
    <property type="component" value="Chromosome 2L"/>
</dbReference>
<reference evidence="4" key="1">
    <citation type="submission" date="2025-08" db="UniProtKB">
        <authorList>
            <consortium name="RefSeq"/>
        </authorList>
    </citation>
    <scope>IDENTIFICATION</scope>
    <source>
        <strain evidence="4">15112-1751.03</strain>
        <tissue evidence="4">Whole Adult</tissue>
    </source>
</reference>
<evidence type="ECO:0000313" key="3">
    <source>
        <dbReference type="Proteomes" id="UP000515160"/>
    </source>
</evidence>
<proteinExistence type="predicted"/>
<sequence>MILIFEGILILALWHSIDNAHRIVVGAPAPCDAYCFNELIPLHNTIATLNHRLSECETMQSVNASARLDKIDKELKTHKVRLLANTQGISRNRKNLSDQGKLIEKYKRKLRKPFVQIGSGYYYIEDETTMTWFGAVRACLRYGSHLITLNNQEELDAIIPRLTKNMYWTDVNNLSVDELVSITTGLKAEFLKWAKGEPNGGSKEECVSIVSPKYEMHDYPCRTKNFFICEAYEE</sequence>
<dbReference type="Gene3D" id="3.10.100.10">
    <property type="entry name" value="Mannose-Binding Protein A, subunit A"/>
    <property type="match status" value="1"/>
</dbReference>
<dbReference type="CDD" id="cd00037">
    <property type="entry name" value="CLECT"/>
    <property type="match status" value="1"/>
</dbReference>
<accession>A0A6P8W6R5</accession>
<keyword evidence="1" id="KW-0732">Signal</keyword>
<name>A0A6P8W6R5_DROAB</name>
<gene>
    <name evidence="4" type="primary">LOC117564596</name>
</gene>
<feature type="signal peptide" evidence="1">
    <location>
        <begin position="1"/>
        <end position="20"/>
    </location>
</feature>